<dbReference type="Proteomes" id="UP000198881">
    <property type="component" value="Unassembled WGS sequence"/>
</dbReference>
<dbReference type="AlphaFoldDB" id="A0A1I7MKJ2"/>
<name>A0A1I7MKJ2_9MICC</name>
<gene>
    <name evidence="1" type="ORF">SAMN04487966_104115</name>
</gene>
<dbReference type="RefSeq" id="WP_091696318.1">
    <property type="nucleotide sequence ID" value="NZ_FPCG01000004.1"/>
</dbReference>
<proteinExistence type="predicted"/>
<reference evidence="1 2" key="1">
    <citation type="submission" date="2016-10" db="EMBL/GenBank/DDBJ databases">
        <authorList>
            <person name="de Groot N.N."/>
        </authorList>
    </citation>
    <scope>NUCLEOTIDE SEQUENCE [LARGE SCALE GENOMIC DNA]</scope>
    <source>
        <strain evidence="1 2">CGMCC 1.7054</strain>
    </source>
</reference>
<protein>
    <submittedName>
        <fullName evidence="1">Uncharacterized protein</fullName>
    </submittedName>
</protein>
<keyword evidence="2" id="KW-1185">Reference proteome</keyword>
<dbReference type="STRING" id="574650.SAMN04487966_104115"/>
<dbReference type="EMBL" id="FPCG01000004">
    <property type="protein sequence ID" value="SFV22420.1"/>
    <property type="molecule type" value="Genomic_DNA"/>
</dbReference>
<evidence type="ECO:0000313" key="1">
    <source>
        <dbReference type="EMBL" id="SFV22420.1"/>
    </source>
</evidence>
<dbReference type="OrthoDB" id="4966798at2"/>
<accession>A0A1I7MKJ2</accession>
<organism evidence="1 2">
    <name type="scientific">Micrococcus terreus</name>
    <dbReference type="NCBI Taxonomy" id="574650"/>
    <lineage>
        <taxon>Bacteria</taxon>
        <taxon>Bacillati</taxon>
        <taxon>Actinomycetota</taxon>
        <taxon>Actinomycetes</taxon>
        <taxon>Micrococcales</taxon>
        <taxon>Micrococcaceae</taxon>
        <taxon>Micrococcus</taxon>
    </lineage>
</organism>
<evidence type="ECO:0000313" key="2">
    <source>
        <dbReference type="Proteomes" id="UP000198881"/>
    </source>
</evidence>
<sequence length="172" mass="18642">MSIVRTYRRTEQDGGQRRLEYREAWFVPGEDGPGEFVVHHGRVGTTGTTAAEPVAEAQDGEELLATFAAQCQADGFAPLEQDQLARVEVTYRFKGTEPTTVETSLVERLRAELTNQLAWRGLGEVVQVRTESGQAVLEVETPHAAKAQAEIPAAAKHAGVQASRVAAATLRS</sequence>